<dbReference type="InterPro" id="IPR026971">
    <property type="entry name" value="CND1/NCAPD3"/>
</dbReference>
<accession>A0A5J4WN71</accession>
<feature type="compositionally biased region" description="Low complexity" evidence="2">
    <location>
        <begin position="1807"/>
        <end position="1816"/>
    </location>
</feature>
<feature type="compositionally biased region" description="Low complexity" evidence="2">
    <location>
        <begin position="933"/>
        <end position="946"/>
    </location>
</feature>
<dbReference type="PANTHER" id="PTHR14222:SF1">
    <property type="entry name" value="CONDENSIN-2 COMPLEX SUBUNIT D3"/>
    <property type="match status" value="1"/>
</dbReference>
<evidence type="ECO:0000313" key="4">
    <source>
        <dbReference type="Proteomes" id="UP000324800"/>
    </source>
</evidence>
<dbReference type="EMBL" id="SNRW01001618">
    <property type="protein sequence ID" value="KAA6395679.1"/>
    <property type="molecule type" value="Genomic_DNA"/>
</dbReference>
<feature type="region of interest" description="Disordered" evidence="2">
    <location>
        <begin position="908"/>
        <end position="946"/>
    </location>
</feature>
<evidence type="ECO:0000256" key="1">
    <source>
        <dbReference type="ARBA" id="ARBA00023067"/>
    </source>
</evidence>
<feature type="region of interest" description="Disordered" evidence="2">
    <location>
        <begin position="1567"/>
        <end position="1606"/>
    </location>
</feature>
<dbReference type="GO" id="GO:0007076">
    <property type="term" value="P:mitotic chromosome condensation"/>
    <property type="evidence" value="ECO:0007669"/>
    <property type="project" value="InterPro"/>
</dbReference>
<keyword evidence="1" id="KW-0226">DNA condensation</keyword>
<organism evidence="3 4">
    <name type="scientific">Streblomastix strix</name>
    <dbReference type="NCBI Taxonomy" id="222440"/>
    <lineage>
        <taxon>Eukaryota</taxon>
        <taxon>Metamonada</taxon>
        <taxon>Preaxostyla</taxon>
        <taxon>Oxymonadida</taxon>
        <taxon>Streblomastigidae</taxon>
        <taxon>Streblomastix</taxon>
    </lineage>
</organism>
<feature type="region of interest" description="Disordered" evidence="2">
    <location>
        <begin position="342"/>
        <end position="369"/>
    </location>
</feature>
<sequence>MANCGRSSTKNSLDNTLIRNCASALLSLNTDMDEEPSLRFNLDLSNAQQILDALSAAILNGNYYTTNPEIIELVLTSFAHCIQYQQISASSFRALKLIAINNKQIPSFFSIPLVLKTILPYALGTYKATFGGQLPKSVNQTSQLTLDFIQDILRVPVNENGELLIEKNKDQQFGIEEENMKEIDNELNLNEEDSQDGSENEDKKDNIEEIQNEDLNQRSWPLSRILSHYALILAQHACVACPDRRENRQLCCNLIRTILLNTNNYIKPERKINPQKRLTNEELPITIHFTSFLRKMMKNDRPSCRTLGAELSEVVLPILCNNVLQTTLNLQQYSHITISQQIEQAPQRSRRKKKLDIPQSPSQMKENNEDEFDDLLQIKSINAAEAHSRNRIELPLHIQIQITQAIEMEASCLIQALFEQVSDKSAVMRGRTMMTLVNLLNQLIFKEDNEENIKEAEIGNKFSLFQQSAKTNINDQKSVFSSEPQKKSTDSINNKTLKYQTFKADDNLTFIFSKYFVRNYTSYTNNDETQSQTLWTTPFAGRLHKRLIDERVVVRRQALRLFETVHQACLSGLLHVAQMANIINNNDDNILTSGDENDQIIGISLFDFINTKDRKTSLAQTNLSQLSHQQQNYLPHQQNDLNETFNFPFETLSGSILTKEDILAISLRCSDPAVTIKKQATETLTNIILASLNYHEKVEADILNNGIEQEQYNIQSNDHQLESYVQQSLLLIESERDEILSLLDLWTKAVMPMGDNVDKAIQERAAEDIVRLLVDPFAGVDNGTKIVNIQIPAQKENESSTIKVRTLTAHSSASLGLLRYLDLPHISLLQKLLKIAVERGFVSKQVINALLKYLISEPYQILNPEIKQEEDYAMKKEIDYEGEQYDQRRRQSKETEIVIGKKRQREKEHFFGEEEQDDEDEEEDEDDNDDTKLSSGRGSSSSKFSLINSYNTSSPSSISLKTMFDSPYTPQLISRYLHLAGDLSLILDRIPPRLITTVQALLAPSFSSSSLQSPIDANIKQPITSALFSSSKSPSLKNQSAFTIPHSSSSAISTSHKQQLTIVNTPPLVRAHACTTLGKIALTNRTIAASSIILFGRELHSPHAALRNNALIAMGQILVRHAGLADSYVPRIAALAQDGLASPLPSPQILLALTTIIQTLNSDTTLTLHSIQQSLSFMPQYQIGHAHAALASLFTASPAIRLTALAHIAALIQEDHIRLRGAPLFHSLAALCDPSPTVRDFASSIVKNNVFMVKQPHLPALSFLDCIFAFNQLRRAPKAAGLSGLGLNDEDDKEKGYTYGDGIRGKRVGGMKLFPLELAGPANAPKRYIVYASLLSEMTDEQKFNLVGRIAQDILEPICDGEFQIFDDDIKKKKAIGSDEYEGDNIFNNNDGKGNQQVNRTSSNIITANADILTGTAKQLQQKQNYQNHSLVSLTANKHNNTPDNYAASCYMSLLQMMNGIKTKNLAESDFGMKQQDSEYKSNLKYLNSFPSFVFQQPPLPGTLTTPLNCIVAQTIAQLQQYVQQQPQTEKRQAAGILLNMPHLTLTSSSLMSPPLIKRLTKDNQNIGSNITNETPGSTFRSSTGTTPNAVSNSTPLRQSSSVHQPYNFATPLPSSVMRTTYIGRRMSVGSIGYTEVVNERGSVFAAGGVVHIATPTGTRTMFQHTPLFGNSNQILNREQQDDNNELVTTTKNSIVGSINHQRRRIVGDINQRSLLSPNATGITQFDAPIASSSSSSIFSYSSSSQSEQNIFKSFQDPFETSSRSSTLPSRPVPARIAALQVFLDCLVILSAQELRLSSIGQSISSGAASATSYSGDQRSSTGGTDEGITAGRISASGSLSIIGGMEADETGDTNHSHSQQQQQQQHTSPQQSQLASIRCADLLLKRLLKIQQCKIIQINKIKMYV</sequence>
<dbReference type="GO" id="GO:0000779">
    <property type="term" value="C:condensed chromosome, centromeric region"/>
    <property type="evidence" value="ECO:0007669"/>
    <property type="project" value="TreeGrafter"/>
</dbReference>
<evidence type="ECO:0000313" key="3">
    <source>
        <dbReference type="EMBL" id="KAA6395679.1"/>
    </source>
</evidence>
<name>A0A5J4WN71_9EUKA</name>
<dbReference type="GO" id="GO:0000796">
    <property type="term" value="C:condensin complex"/>
    <property type="evidence" value="ECO:0007669"/>
    <property type="project" value="TreeGrafter"/>
</dbReference>
<dbReference type="InterPro" id="IPR011989">
    <property type="entry name" value="ARM-like"/>
</dbReference>
<feature type="compositionally biased region" description="Low complexity" evidence="2">
    <location>
        <begin position="1857"/>
        <end position="1873"/>
    </location>
</feature>
<dbReference type="SUPFAM" id="SSF48371">
    <property type="entry name" value="ARM repeat"/>
    <property type="match status" value="1"/>
</dbReference>
<feature type="region of interest" description="Disordered" evidence="2">
    <location>
        <begin position="1807"/>
        <end position="1832"/>
    </location>
</feature>
<dbReference type="InterPro" id="IPR016024">
    <property type="entry name" value="ARM-type_fold"/>
</dbReference>
<gene>
    <name evidence="3" type="ORF">EZS28_008796</name>
</gene>
<evidence type="ECO:0000256" key="2">
    <source>
        <dbReference type="SAM" id="MobiDB-lite"/>
    </source>
</evidence>
<feature type="compositionally biased region" description="Polar residues" evidence="2">
    <location>
        <begin position="1567"/>
        <end position="1605"/>
    </location>
</feature>
<feature type="region of interest" description="Disordered" evidence="2">
    <location>
        <begin position="184"/>
        <end position="203"/>
    </location>
</feature>
<dbReference type="GO" id="GO:0042393">
    <property type="term" value="F:histone binding"/>
    <property type="evidence" value="ECO:0007669"/>
    <property type="project" value="TreeGrafter"/>
</dbReference>
<dbReference type="Proteomes" id="UP000324800">
    <property type="component" value="Unassembled WGS sequence"/>
</dbReference>
<reference evidence="3 4" key="1">
    <citation type="submission" date="2019-03" db="EMBL/GenBank/DDBJ databases">
        <title>Single cell metagenomics reveals metabolic interactions within the superorganism composed of flagellate Streblomastix strix and complex community of Bacteroidetes bacteria on its surface.</title>
        <authorList>
            <person name="Treitli S.C."/>
            <person name="Kolisko M."/>
            <person name="Husnik F."/>
            <person name="Keeling P."/>
            <person name="Hampl V."/>
        </authorList>
    </citation>
    <scope>NUCLEOTIDE SEQUENCE [LARGE SCALE GENOMIC DNA]</scope>
    <source>
        <strain evidence="3">ST1C</strain>
    </source>
</reference>
<feature type="compositionally biased region" description="Acidic residues" evidence="2">
    <location>
        <begin position="913"/>
        <end position="929"/>
    </location>
</feature>
<dbReference type="PANTHER" id="PTHR14222">
    <property type="entry name" value="CONDENSIN"/>
    <property type="match status" value="1"/>
</dbReference>
<feature type="compositionally biased region" description="Acidic residues" evidence="2">
    <location>
        <begin position="189"/>
        <end position="199"/>
    </location>
</feature>
<dbReference type="Gene3D" id="1.25.10.10">
    <property type="entry name" value="Leucine-rich Repeat Variant"/>
    <property type="match status" value="1"/>
</dbReference>
<dbReference type="GO" id="GO:0010032">
    <property type="term" value="P:meiotic chromosome condensation"/>
    <property type="evidence" value="ECO:0007669"/>
    <property type="project" value="TreeGrafter"/>
</dbReference>
<feature type="region of interest" description="Disordered" evidence="2">
    <location>
        <begin position="1845"/>
        <end position="1873"/>
    </location>
</feature>
<dbReference type="OrthoDB" id="10263978at2759"/>
<proteinExistence type="predicted"/>
<comment type="caution">
    <text evidence="3">The sequence shown here is derived from an EMBL/GenBank/DDBJ whole genome shotgun (WGS) entry which is preliminary data.</text>
</comment>
<protein>
    <submittedName>
        <fullName evidence="3">Uncharacterized protein</fullName>
    </submittedName>
</protein>